<feature type="compositionally biased region" description="Basic and acidic residues" evidence="1">
    <location>
        <begin position="2255"/>
        <end position="2266"/>
    </location>
</feature>
<dbReference type="SUPFAM" id="SSF47459">
    <property type="entry name" value="HLH, helix-loop-helix DNA-binding domain"/>
    <property type="match status" value="1"/>
</dbReference>
<feature type="compositionally biased region" description="Basic and acidic residues" evidence="1">
    <location>
        <begin position="330"/>
        <end position="346"/>
    </location>
</feature>
<feature type="compositionally biased region" description="Polar residues" evidence="1">
    <location>
        <begin position="2037"/>
        <end position="2061"/>
    </location>
</feature>
<gene>
    <name evidence="3" type="ORF">LSH36_345g00004</name>
</gene>
<feature type="compositionally biased region" description="Polar residues" evidence="1">
    <location>
        <begin position="1799"/>
        <end position="1810"/>
    </location>
</feature>
<feature type="region of interest" description="Disordered" evidence="1">
    <location>
        <begin position="1865"/>
        <end position="1982"/>
    </location>
</feature>
<feature type="region of interest" description="Disordered" evidence="1">
    <location>
        <begin position="1515"/>
        <end position="1546"/>
    </location>
</feature>
<dbReference type="Pfam" id="PF00010">
    <property type="entry name" value="HLH"/>
    <property type="match status" value="1"/>
</dbReference>
<feature type="compositionally biased region" description="Basic and acidic residues" evidence="1">
    <location>
        <begin position="1311"/>
        <end position="1320"/>
    </location>
</feature>
<accession>A0AAD9JGD2</accession>
<feature type="compositionally biased region" description="Low complexity" evidence="1">
    <location>
        <begin position="2336"/>
        <end position="2352"/>
    </location>
</feature>
<organism evidence="3 4">
    <name type="scientific">Paralvinella palmiformis</name>
    <dbReference type="NCBI Taxonomy" id="53620"/>
    <lineage>
        <taxon>Eukaryota</taxon>
        <taxon>Metazoa</taxon>
        <taxon>Spiralia</taxon>
        <taxon>Lophotrochozoa</taxon>
        <taxon>Annelida</taxon>
        <taxon>Polychaeta</taxon>
        <taxon>Sedentaria</taxon>
        <taxon>Canalipalpata</taxon>
        <taxon>Terebellida</taxon>
        <taxon>Terebelliformia</taxon>
        <taxon>Alvinellidae</taxon>
        <taxon>Paralvinella</taxon>
    </lineage>
</organism>
<feature type="region of interest" description="Disordered" evidence="1">
    <location>
        <begin position="805"/>
        <end position="840"/>
    </location>
</feature>
<feature type="compositionally biased region" description="Basic residues" evidence="1">
    <location>
        <begin position="1293"/>
        <end position="1310"/>
    </location>
</feature>
<feature type="compositionally biased region" description="Low complexity" evidence="1">
    <location>
        <begin position="2406"/>
        <end position="2441"/>
    </location>
</feature>
<dbReference type="Proteomes" id="UP001208570">
    <property type="component" value="Unassembled WGS sequence"/>
</dbReference>
<feature type="compositionally biased region" description="Low complexity" evidence="1">
    <location>
        <begin position="898"/>
        <end position="915"/>
    </location>
</feature>
<evidence type="ECO:0000256" key="1">
    <source>
        <dbReference type="SAM" id="MobiDB-lite"/>
    </source>
</evidence>
<feature type="region of interest" description="Disordered" evidence="1">
    <location>
        <begin position="1234"/>
        <end position="1391"/>
    </location>
</feature>
<feature type="compositionally biased region" description="Basic and acidic residues" evidence="1">
    <location>
        <begin position="1252"/>
        <end position="1262"/>
    </location>
</feature>
<feature type="region of interest" description="Disordered" evidence="1">
    <location>
        <begin position="1589"/>
        <end position="1611"/>
    </location>
</feature>
<reference evidence="3" key="1">
    <citation type="journal article" date="2023" name="Mol. Biol. Evol.">
        <title>Third-Generation Sequencing Reveals the Adaptive Role of the Epigenome in Three Deep-Sea Polychaetes.</title>
        <authorList>
            <person name="Perez M."/>
            <person name="Aroh O."/>
            <person name="Sun Y."/>
            <person name="Lan Y."/>
            <person name="Juniper S.K."/>
            <person name="Young C.R."/>
            <person name="Angers B."/>
            <person name="Qian P.Y."/>
        </authorList>
    </citation>
    <scope>NUCLEOTIDE SEQUENCE</scope>
    <source>
        <strain evidence="3">P08H-3</strain>
    </source>
</reference>
<feature type="compositionally biased region" description="Low complexity" evidence="1">
    <location>
        <begin position="807"/>
        <end position="840"/>
    </location>
</feature>
<feature type="region of interest" description="Disordered" evidence="1">
    <location>
        <begin position="1777"/>
        <end position="1848"/>
    </location>
</feature>
<dbReference type="InterPro" id="IPR011598">
    <property type="entry name" value="bHLH_dom"/>
</dbReference>
<feature type="compositionally biased region" description="Polar residues" evidence="1">
    <location>
        <begin position="2285"/>
        <end position="2316"/>
    </location>
</feature>
<comment type="caution">
    <text evidence="3">The sequence shown here is derived from an EMBL/GenBank/DDBJ whole genome shotgun (WGS) entry which is preliminary data.</text>
</comment>
<feature type="compositionally biased region" description="Low complexity" evidence="1">
    <location>
        <begin position="931"/>
        <end position="941"/>
    </location>
</feature>
<feature type="compositionally biased region" description="Basic residues" evidence="1">
    <location>
        <begin position="1455"/>
        <end position="1471"/>
    </location>
</feature>
<name>A0AAD9JGD2_9ANNE</name>
<evidence type="ECO:0000313" key="3">
    <source>
        <dbReference type="EMBL" id="KAK2151925.1"/>
    </source>
</evidence>
<dbReference type="InterPro" id="IPR036638">
    <property type="entry name" value="HLH_DNA-bd_sf"/>
</dbReference>
<feature type="compositionally biased region" description="Polar residues" evidence="1">
    <location>
        <begin position="1006"/>
        <end position="1015"/>
    </location>
</feature>
<feature type="domain" description="BHLH" evidence="2">
    <location>
        <begin position="20"/>
        <end position="72"/>
    </location>
</feature>
<feature type="region of interest" description="Disordered" evidence="1">
    <location>
        <begin position="315"/>
        <end position="356"/>
    </location>
</feature>
<evidence type="ECO:0000313" key="4">
    <source>
        <dbReference type="Proteomes" id="UP001208570"/>
    </source>
</evidence>
<evidence type="ECO:0000259" key="2">
    <source>
        <dbReference type="PROSITE" id="PS50888"/>
    </source>
</evidence>
<dbReference type="SMART" id="SM00353">
    <property type="entry name" value="HLH"/>
    <property type="match status" value="1"/>
</dbReference>
<feature type="region of interest" description="Disordered" evidence="1">
    <location>
        <begin position="1444"/>
        <end position="1496"/>
    </location>
</feature>
<dbReference type="PROSITE" id="PS50888">
    <property type="entry name" value="BHLH"/>
    <property type="match status" value="1"/>
</dbReference>
<feature type="region of interest" description="Disordered" evidence="1">
    <location>
        <begin position="1997"/>
        <end position="2075"/>
    </location>
</feature>
<feature type="compositionally biased region" description="Polar residues" evidence="1">
    <location>
        <begin position="1480"/>
        <end position="1496"/>
    </location>
</feature>
<feature type="compositionally biased region" description="Low complexity" evidence="1">
    <location>
        <begin position="2452"/>
        <end position="2506"/>
    </location>
</feature>
<feature type="compositionally biased region" description="Basic and acidic residues" evidence="1">
    <location>
        <begin position="1048"/>
        <end position="1059"/>
    </location>
</feature>
<feature type="region of interest" description="Disordered" evidence="1">
    <location>
        <begin position="1158"/>
        <end position="1216"/>
    </location>
</feature>
<feature type="compositionally biased region" description="Low complexity" evidence="1">
    <location>
        <begin position="1234"/>
        <end position="1251"/>
    </location>
</feature>
<feature type="compositionally biased region" description="Basic and acidic residues" evidence="1">
    <location>
        <begin position="1942"/>
        <end position="1962"/>
    </location>
</feature>
<feature type="compositionally biased region" description="Low complexity" evidence="1">
    <location>
        <begin position="1205"/>
        <end position="1216"/>
    </location>
</feature>
<dbReference type="EMBL" id="JAODUP010000345">
    <property type="protein sequence ID" value="KAK2151925.1"/>
    <property type="molecule type" value="Genomic_DNA"/>
</dbReference>
<proteinExistence type="predicted"/>
<feature type="compositionally biased region" description="Polar residues" evidence="1">
    <location>
        <begin position="2016"/>
        <end position="2029"/>
    </location>
</feature>
<feature type="compositionally biased region" description="Polar residues" evidence="1">
    <location>
        <begin position="315"/>
        <end position="328"/>
    </location>
</feature>
<feature type="region of interest" description="Disordered" evidence="1">
    <location>
        <begin position="153"/>
        <end position="177"/>
    </location>
</feature>
<dbReference type="GO" id="GO:0046983">
    <property type="term" value="F:protein dimerization activity"/>
    <property type="evidence" value="ECO:0007669"/>
    <property type="project" value="InterPro"/>
</dbReference>
<feature type="compositionally biased region" description="Polar residues" evidence="1">
    <location>
        <begin position="2220"/>
        <end position="2230"/>
    </location>
</feature>
<feature type="region of interest" description="Disordered" evidence="1">
    <location>
        <begin position="870"/>
        <end position="941"/>
    </location>
</feature>
<feature type="compositionally biased region" description="Polar residues" evidence="1">
    <location>
        <begin position="1172"/>
        <end position="1186"/>
    </location>
</feature>
<feature type="compositionally biased region" description="Acidic residues" evidence="1">
    <location>
        <begin position="1931"/>
        <end position="1940"/>
    </location>
</feature>
<protein>
    <recommendedName>
        <fullName evidence="2">BHLH domain-containing protein</fullName>
    </recommendedName>
</protein>
<feature type="region of interest" description="Disordered" evidence="1">
    <location>
        <begin position="2197"/>
        <end position="2644"/>
    </location>
</feature>
<dbReference type="Gene3D" id="4.10.280.10">
    <property type="entry name" value="Helix-loop-helix DNA-binding domain"/>
    <property type="match status" value="1"/>
</dbReference>
<feature type="compositionally biased region" description="Basic residues" evidence="1">
    <location>
        <begin position="1695"/>
        <end position="1706"/>
    </location>
</feature>
<feature type="compositionally biased region" description="Polar residues" evidence="1">
    <location>
        <begin position="916"/>
        <end position="930"/>
    </location>
</feature>
<feature type="region of interest" description="Disordered" evidence="1">
    <location>
        <begin position="1006"/>
        <end position="1064"/>
    </location>
</feature>
<feature type="compositionally biased region" description="Polar residues" evidence="1">
    <location>
        <begin position="1884"/>
        <end position="1911"/>
    </location>
</feature>
<keyword evidence="4" id="KW-1185">Reference proteome</keyword>
<feature type="compositionally biased region" description="Polar residues" evidence="1">
    <location>
        <begin position="1964"/>
        <end position="1982"/>
    </location>
</feature>
<feature type="compositionally biased region" description="Polar residues" evidence="1">
    <location>
        <begin position="1997"/>
        <end position="2008"/>
    </location>
</feature>
<feature type="compositionally biased region" description="Low complexity" evidence="1">
    <location>
        <begin position="2614"/>
        <end position="2640"/>
    </location>
</feature>
<feature type="compositionally biased region" description="Polar residues" evidence="1">
    <location>
        <begin position="1515"/>
        <end position="1540"/>
    </location>
</feature>
<feature type="compositionally biased region" description="Polar residues" evidence="1">
    <location>
        <begin position="1836"/>
        <end position="1848"/>
    </location>
</feature>
<feature type="compositionally biased region" description="Polar residues" evidence="1">
    <location>
        <begin position="1266"/>
        <end position="1286"/>
    </location>
</feature>
<sequence>MADYQTLRFTPYLMSNKKQLQRLARNTSEKKRKDKIKLGIKKISSLLPEAYKDPKDNYVILLDKTVNYIEELKNHNEQLLMGDRQGAQELEIERLQKQVLLLQKQLKEAQELFQQFGPNFSMDIARAIANWRGKENSGKKGLEKCLSTILNSMQTSGGIQPEQDSKKGKKNHSPTVSEHLKVTEGVNADNETTVPLLHGIIPTLLPDSTVPQLSGGIPGFSPTQPVGSVAGAGVIPMLPTGVSSALTVPQLPSTGLSNTSSNVYGSAPPVPVLTSTGKIVFLSPNSAHQQGLSNDGHLNSIDNHHQAENQIDMSQSSFSEAEGTSTPAHRQVEGDIKSSDCKKDLSMDISDNPLLDPDLQTLSTSIEESSSASPALVTHKDIVSASGTHLCSALVQPTVPGSIITSSTAGVPTLQPPQSIAMIRPTQTVTNPNVSSTNPGQVQGTFVVHNGQLLLINRDGTAVPGTLPSIPSTTTAVGSAALNNVGLLQTNLAPNLPLSSTAVTTASTSLSVGTTLTPSTGIKMTATVNQGPVPNIPCLQTQNVLINGQQQTVQVVPNQNLLPPAQNGQGQGLSNQTVTINTPQGQVTMNTTPSQPNQLPSALILPTGQIVPVVTQPQMLFPQNQCVPVNGGLLMAGSHGQPGAAVPTVSQVSQTIQGAVAGKSVIGQTVIGPNVRPVMGGQPATIRLPNGLLATVPQNNAIIRSQGNIIRTGTNTVHHLPGTANAGTMAAQPIILGSQAGQLATKPTPSLPGQPIYMPPGTAVPGQIIMGPNGSMMQSFASPQIGDRAMASMAVGIAGSQQVPVATSGDTVPTSTTTESKPSSVPTTTGSSTTSISTVPSSALPQTVTAMLTPDGNIIIMPVTNPSAPVANPAPASSQTKATGIKSKKNRALKPKPSSGGTASTTETTNTSSGTNPDVGSPVSNMDTVGQQTSLPSSVPLSVSTEDSVTLSNSVAPSSTQDILAKATASIFSTSSADISPTMSGFYTSVQDDDNPLQIDTSSAQTVITDSTNNVPMEPPQSKPKPKRPQRKKNDSGKSSKTKKAKKQAGEETAEHSVDDEQTADVNLLEQLAEKMDDEEESDITDFSDLIKLHDHTMSEDKREVEGTSTVKANQNQHGVDAEGSCDDGRDMTTELPSMPLLIPASSEEMCAVSQHIPSNTAPQMPTEDKNTGSVVASASQENSISDMMMMPGLHNSNSLPGLVQPSTTSSPSMSQFSELSFLCAVAEQHQQEQEQQQQQQQQQEEQQQQQEHQHQVHHPQDQELSLPTSQHQATSLMATPGQESQVVAVPGKKSKSKKDKKKKDKKKKDKDRDRDKESLADGSALCLSGAVPGLEREQEGSGSLESGKPVKAEKEKKKKKNKKKDKDKSGPTSSSSVAAPADTSGSTVEENTLGSLFSNLDQSISAPQFFDMPDNTASTLQNANMATENNLLCNDSAADTSIDTSMEVEESGKKTKSKSKSKRSRNKKKGKDAAGDVPTSASCGRGTSDQTDRNLSQMDIDKALADIHTMASYTSTSNTSGTIGVSQSAAGNKVTQANSKKQEIRPEDIIPEAITFSENELCDVLDQVESLGQTLENVAAAVKDQAPGKRNNKMTDDIIGSPPAKRAKLDADEQMDRIVIIPSAKKADERVPEEKLDEIFGPKNKNENKKNDVVKAVLGDVARHPEEVMDVFEFETCDMENNQALSKKSPEKKEKKKSKKSKKKNKEQQQHQQQHLNNDAQAMDVDLTAKDLSDEPVSVMDKGLFNLDKSGVTEPTIQDSPVKLIDSITSMMNQNVDDALPAPNKSPKKVLNAYDQPDTFSSTEKSNGNLDKVNSGDKLDSGSSGLLDKEEDKSSSMNLSSATNIPSSARHSNIFSLAHHMAPPKYGPIVQPKTPKPAHPPLNLSSSDNQLPSSRVQVGGQCSRSLNDSPKPSILEQKAKEHDLASSLPDELDIPDIVEENALRESELSREMSAGGKHDRPQSPVNKHVSGQEQDPFRTQGTPVVTENVLSAVPSLQQMSSPTSLSYASDPLFSQGRSQNKEVNQGNRLKQCRESPVNSQQQSSTGSLMSAPNRTTSMGNNGRDAPGSGVMSSGQSNMFAPPPPVTTSSSCALQGHQLEHYPYSVPPFPLVSNSSSSSRSSCSVNASNNETPFCVSFSSSSTTSTSSAYDTRNQFPSFYHQPFLPPVGPKGVPGAIPPTPLGPGAASMASQMGNLDMPAYGGTNSSGNMEIPASKHGSMHNNALNNQDKSQGHGMGQSQNAVGPPVPSSMHSENSAKSREREQTRQNHATSLPPPPQLSHPDKSMTQSGSSNRLPTPTHSQGQNMSKQRSSSIGRSPQEAGQYMGPAGSGFHNQSPSGGMPSASSSLTSPPLHHPRPPSEPQGSVGQHGGYEPLMFPGSGPASQFSPVPSFSVYDPPPLHFTKESSMPSQGNSSYSQSRTSSSNMSNKAGSQGQRQSQGHSHGHGTKNMGSHKQQSHHSSQQQSHHPQSHHTSQQQSHHASQQQQQQQQQHSHNPSTQSKSSSSRSKSKKSSSSNTKQLQHYEGDSSGAMFDPSRSMTPYFPISNLSPQPRNLPSDGPTYLPGNFFGNAGRPLSNANSLQHKDPAQLNNPFQSFFPPPSRGAQNGLFQAPPFGMNHMHAAAAGNHSSPSQISQHSSSVSMAPHMPNFNLTNLFSDMSNPSQSDISPMKFPPGNAIIPPQGSGMDHNAMHHHQAAAGSLYHNRSQVPPPMLHNVAFNSILGHQHGFDARGMTPGMNSSVGGPFAGPGHAPSFGMPHLNFPMHDH</sequence>
<feature type="region of interest" description="Disordered" evidence="1">
    <location>
        <begin position="1683"/>
        <end position="1722"/>
    </location>
</feature>